<organism evidence="3 4">
    <name type="scientific">Gymnopilus junonius</name>
    <name type="common">Spectacular rustgill mushroom</name>
    <name type="synonym">Gymnopilus spectabilis subsp. junonius</name>
    <dbReference type="NCBI Taxonomy" id="109634"/>
    <lineage>
        <taxon>Eukaryota</taxon>
        <taxon>Fungi</taxon>
        <taxon>Dikarya</taxon>
        <taxon>Basidiomycota</taxon>
        <taxon>Agaricomycotina</taxon>
        <taxon>Agaricomycetes</taxon>
        <taxon>Agaricomycetidae</taxon>
        <taxon>Agaricales</taxon>
        <taxon>Agaricineae</taxon>
        <taxon>Hymenogastraceae</taxon>
        <taxon>Gymnopilus</taxon>
    </lineage>
</organism>
<proteinExistence type="predicted"/>
<dbReference type="PROSITE" id="PS50097">
    <property type="entry name" value="BTB"/>
    <property type="match status" value="1"/>
</dbReference>
<dbReference type="Proteomes" id="UP000724874">
    <property type="component" value="Unassembled WGS sequence"/>
</dbReference>
<dbReference type="EMBL" id="JADNYJ010000004">
    <property type="protein sequence ID" value="KAF8911667.1"/>
    <property type="molecule type" value="Genomic_DNA"/>
</dbReference>
<dbReference type="Pfam" id="PF00651">
    <property type="entry name" value="BTB"/>
    <property type="match status" value="1"/>
</dbReference>
<dbReference type="Gene3D" id="3.30.710.10">
    <property type="entry name" value="Potassium Channel Kv1.1, Chain A"/>
    <property type="match status" value="1"/>
</dbReference>
<dbReference type="InterPro" id="IPR011333">
    <property type="entry name" value="SKP1/BTB/POZ_sf"/>
</dbReference>
<dbReference type="SUPFAM" id="SSF54695">
    <property type="entry name" value="POZ domain"/>
    <property type="match status" value="1"/>
</dbReference>
<feature type="compositionally biased region" description="Basic and acidic residues" evidence="1">
    <location>
        <begin position="249"/>
        <end position="258"/>
    </location>
</feature>
<comment type="caution">
    <text evidence="3">The sequence shown here is derived from an EMBL/GenBank/DDBJ whole genome shotgun (WGS) entry which is preliminary data.</text>
</comment>
<sequence>MSQSRNDSISVLDHHPRYYIDAADLHVLVCRSDPLRVHSYFFARESPIFNRKLNPASPGDIKEGTNDNDPIVLEDVSPHEFERLLWVFYNPKYSLYDTSIEDWNIILNLADKWEFLEVKELAVRELQKKPDLDIVSKMSLYQRYKVDPRHLIPLYAQLCARDTPLTIEEATILGIETTVLINSAREQLRANPSDEGRSPLPAGLEEGDVFRTLEKQLGLEQGSTARFREEHNLTSPTSPVGGVSGSSDRQSRVKEQQM</sequence>
<keyword evidence="4" id="KW-1185">Reference proteome</keyword>
<dbReference type="InterPro" id="IPR000210">
    <property type="entry name" value="BTB/POZ_dom"/>
</dbReference>
<accession>A0A9P5TT38</accession>
<evidence type="ECO:0000256" key="1">
    <source>
        <dbReference type="SAM" id="MobiDB-lite"/>
    </source>
</evidence>
<dbReference type="OrthoDB" id="9997739at2759"/>
<dbReference type="AlphaFoldDB" id="A0A9P5TT38"/>
<evidence type="ECO:0000313" key="3">
    <source>
        <dbReference type="EMBL" id="KAF8911667.1"/>
    </source>
</evidence>
<reference evidence="3" key="1">
    <citation type="submission" date="2020-11" db="EMBL/GenBank/DDBJ databases">
        <authorList>
            <consortium name="DOE Joint Genome Institute"/>
            <person name="Ahrendt S."/>
            <person name="Riley R."/>
            <person name="Andreopoulos W."/>
            <person name="LaButti K."/>
            <person name="Pangilinan J."/>
            <person name="Ruiz-duenas F.J."/>
            <person name="Barrasa J.M."/>
            <person name="Sanchez-Garcia M."/>
            <person name="Camarero S."/>
            <person name="Miyauchi S."/>
            <person name="Serrano A."/>
            <person name="Linde D."/>
            <person name="Babiker R."/>
            <person name="Drula E."/>
            <person name="Ayuso-Fernandez I."/>
            <person name="Pacheco R."/>
            <person name="Padilla G."/>
            <person name="Ferreira P."/>
            <person name="Barriuso J."/>
            <person name="Kellner H."/>
            <person name="Castanera R."/>
            <person name="Alfaro M."/>
            <person name="Ramirez L."/>
            <person name="Pisabarro A.G."/>
            <person name="Kuo A."/>
            <person name="Tritt A."/>
            <person name="Lipzen A."/>
            <person name="He G."/>
            <person name="Yan M."/>
            <person name="Ng V."/>
            <person name="Cullen D."/>
            <person name="Martin F."/>
            <person name="Rosso M.-N."/>
            <person name="Henrissat B."/>
            <person name="Hibbett D."/>
            <person name="Martinez A.T."/>
            <person name="Grigoriev I.V."/>
        </authorList>
    </citation>
    <scope>NUCLEOTIDE SEQUENCE</scope>
    <source>
        <strain evidence="3">AH 44721</strain>
    </source>
</reference>
<gene>
    <name evidence="3" type="ORF">CPB84DRAFT_1842141</name>
</gene>
<evidence type="ECO:0000313" key="4">
    <source>
        <dbReference type="Proteomes" id="UP000724874"/>
    </source>
</evidence>
<feature type="compositionally biased region" description="Low complexity" evidence="1">
    <location>
        <begin position="234"/>
        <end position="247"/>
    </location>
</feature>
<feature type="region of interest" description="Disordered" evidence="1">
    <location>
        <begin position="221"/>
        <end position="258"/>
    </location>
</feature>
<evidence type="ECO:0000259" key="2">
    <source>
        <dbReference type="PROSITE" id="PS50097"/>
    </source>
</evidence>
<feature type="domain" description="BTB" evidence="2">
    <location>
        <begin position="23"/>
        <end position="97"/>
    </location>
</feature>
<name>A0A9P5TT38_GYMJU</name>
<protein>
    <recommendedName>
        <fullName evidence="2">BTB domain-containing protein</fullName>
    </recommendedName>
</protein>